<dbReference type="AlphaFoldDB" id="A0A9D2J6K3"/>
<reference evidence="2" key="2">
    <citation type="submission" date="2021-04" db="EMBL/GenBank/DDBJ databases">
        <authorList>
            <person name="Gilroy R."/>
        </authorList>
    </citation>
    <scope>NUCLEOTIDE SEQUENCE</scope>
    <source>
        <strain evidence="2">CHK179-28034</strain>
    </source>
</reference>
<protein>
    <submittedName>
        <fullName evidence="2">Alpha-E domain-containing protein</fullName>
    </submittedName>
</protein>
<dbReference type="Proteomes" id="UP000824049">
    <property type="component" value="Unassembled WGS sequence"/>
</dbReference>
<sequence>MIESETDEFSDFCSKLNIPVIYTSNEDFISRYLYDSTNPDSVLSNLLRAYDNAVVLRDEIGTETMAYLQLGLSTMEKTMHQAAPLMELQGVLDMLLAFWACADDYVVESETRNLIKTGRSIERIDLYLRLGIGKRELLSEYQKLSGRIDRSGIDYHRLAFVRFAYLLQCEKEDHPETDEEELRRRMISVLETLVDG</sequence>
<evidence type="ECO:0000313" key="2">
    <source>
        <dbReference type="EMBL" id="HIZ38930.1"/>
    </source>
</evidence>
<proteinExistence type="predicted"/>
<accession>A0A9D2J6K3</accession>
<dbReference type="Pfam" id="PF04168">
    <property type="entry name" value="Alpha-E"/>
    <property type="match status" value="1"/>
</dbReference>
<evidence type="ECO:0000259" key="1">
    <source>
        <dbReference type="Pfam" id="PF04168"/>
    </source>
</evidence>
<dbReference type="InterPro" id="IPR007296">
    <property type="entry name" value="DUF403"/>
</dbReference>
<dbReference type="EMBL" id="DXBR01000036">
    <property type="protein sequence ID" value="HIZ38930.1"/>
    <property type="molecule type" value="Genomic_DNA"/>
</dbReference>
<feature type="domain" description="DUF403" evidence="1">
    <location>
        <begin position="25"/>
        <end position="130"/>
    </location>
</feature>
<evidence type="ECO:0000313" key="3">
    <source>
        <dbReference type="Proteomes" id="UP000824049"/>
    </source>
</evidence>
<gene>
    <name evidence="2" type="ORF">H9968_03240</name>
</gene>
<comment type="caution">
    <text evidence="2">The sequence shown here is derived from an EMBL/GenBank/DDBJ whole genome shotgun (WGS) entry which is preliminary data.</text>
</comment>
<reference evidence="2" key="1">
    <citation type="journal article" date="2021" name="PeerJ">
        <title>Extensive microbial diversity within the chicken gut microbiome revealed by metagenomics and culture.</title>
        <authorList>
            <person name="Gilroy R."/>
            <person name="Ravi A."/>
            <person name="Getino M."/>
            <person name="Pursley I."/>
            <person name="Horton D.L."/>
            <person name="Alikhan N.F."/>
            <person name="Baker D."/>
            <person name="Gharbi K."/>
            <person name="Hall N."/>
            <person name="Watson M."/>
            <person name="Adriaenssens E.M."/>
            <person name="Foster-Nyarko E."/>
            <person name="Jarju S."/>
            <person name="Secka A."/>
            <person name="Antonio M."/>
            <person name="Oren A."/>
            <person name="Chaudhuri R.R."/>
            <person name="La Ragione R."/>
            <person name="Hildebrand F."/>
            <person name="Pallen M.J."/>
        </authorList>
    </citation>
    <scope>NUCLEOTIDE SEQUENCE</scope>
    <source>
        <strain evidence="2">CHK179-28034</strain>
    </source>
</reference>
<name>A0A9D2J6K3_9FIRM</name>
<organism evidence="2 3">
    <name type="scientific">Candidatus Anaerobutyricum stercoris</name>
    <dbReference type="NCBI Taxonomy" id="2838457"/>
    <lineage>
        <taxon>Bacteria</taxon>
        <taxon>Bacillati</taxon>
        <taxon>Bacillota</taxon>
        <taxon>Clostridia</taxon>
        <taxon>Lachnospirales</taxon>
        <taxon>Lachnospiraceae</taxon>
        <taxon>Anaerobutyricum</taxon>
    </lineage>
</organism>